<evidence type="ECO:0000256" key="3">
    <source>
        <dbReference type="ARBA" id="ARBA00022741"/>
    </source>
</evidence>
<dbReference type="PRINTS" id="PR00982">
    <property type="entry name" value="TRNASYNTHLYS"/>
</dbReference>
<comment type="catalytic activity">
    <reaction evidence="5">
        <text>D-beta-lysine + L-lysyl-[protein] + ATP = N(6)-((3R)-3,6-diaminohexanoyl)-L-lysyl-[protein] + AMP + diphosphate + H(+)</text>
        <dbReference type="Rhea" id="RHEA:83435"/>
        <dbReference type="Rhea" id="RHEA-COMP:9752"/>
        <dbReference type="Rhea" id="RHEA-COMP:20131"/>
        <dbReference type="ChEBI" id="CHEBI:15378"/>
        <dbReference type="ChEBI" id="CHEBI:29969"/>
        <dbReference type="ChEBI" id="CHEBI:30616"/>
        <dbReference type="ChEBI" id="CHEBI:33019"/>
        <dbReference type="ChEBI" id="CHEBI:84138"/>
        <dbReference type="ChEBI" id="CHEBI:156053"/>
        <dbReference type="ChEBI" id="CHEBI:456215"/>
    </reaction>
    <physiologicalReaction direction="left-to-right" evidence="5">
        <dbReference type="Rhea" id="RHEA:83436"/>
    </physiologicalReaction>
</comment>
<dbReference type="GO" id="GO:0000049">
    <property type="term" value="F:tRNA binding"/>
    <property type="evidence" value="ECO:0007669"/>
    <property type="project" value="TreeGrafter"/>
</dbReference>
<evidence type="ECO:0000313" key="8">
    <source>
        <dbReference type="Proteomes" id="UP000077628"/>
    </source>
</evidence>
<accession>A0A177N1V6</accession>
<organism evidence="7 8">
    <name type="scientific">Methylomonas koyamae</name>
    <dbReference type="NCBI Taxonomy" id="702114"/>
    <lineage>
        <taxon>Bacteria</taxon>
        <taxon>Pseudomonadati</taxon>
        <taxon>Pseudomonadota</taxon>
        <taxon>Gammaproteobacteria</taxon>
        <taxon>Methylococcales</taxon>
        <taxon>Methylococcaceae</taxon>
        <taxon>Methylomonas</taxon>
    </lineage>
</organism>
<keyword evidence="8" id="KW-1185">Reference proteome</keyword>
<comment type="subunit">
    <text evidence="1">Homodimer.</text>
</comment>
<dbReference type="PROSITE" id="PS50862">
    <property type="entry name" value="AA_TRNA_LIGASE_II"/>
    <property type="match status" value="1"/>
</dbReference>
<evidence type="ECO:0000256" key="5">
    <source>
        <dbReference type="ARBA" id="ARBA00052794"/>
    </source>
</evidence>
<dbReference type="Proteomes" id="UP000077628">
    <property type="component" value="Unassembled WGS sequence"/>
</dbReference>
<keyword evidence="2" id="KW-0436">Ligase</keyword>
<name>A0A177N1V6_9GAMM</name>
<dbReference type="STRING" id="702114.A1355_15005"/>
<dbReference type="InterPro" id="IPR045864">
    <property type="entry name" value="aa-tRNA-synth_II/BPL/LPL"/>
</dbReference>
<dbReference type="PANTHER" id="PTHR42918">
    <property type="entry name" value="LYSYL-TRNA SYNTHETASE"/>
    <property type="match status" value="1"/>
</dbReference>
<dbReference type="GO" id="GO:0004824">
    <property type="term" value="F:lysine-tRNA ligase activity"/>
    <property type="evidence" value="ECO:0007669"/>
    <property type="project" value="InterPro"/>
</dbReference>
<dbReference type="NCBIfam" id="TIGR00462">
    <property type="entry name" value="genX"/>
    <property type="match status" value="1"/>
</dbReference>
<dbReference type="AlphaFoldDB" id="A0A177N1V6"/>
<reference evidence="8" key="1">
    <citation type="submission" date="2016-03" db="EMBL/GenBank/DDBJ databases">
        <authorList>
            <person name="Heylen K."/>
            <person name="De Vos P."/>
            <person name="Vekeman B."/>
        </authorList>
    </citation>
    <scope>NUCLEOTIDE SEQUENCE [LARGE SCALE GENOMIC DNA]</scope>
    <source>
        <strain evidence="8">R-45383</strain>
    </source>
</reference>
<dbReference type="PANTHER" id="PTHR42918:SF6">
    <property type="entry name" value="ELONGATION FACTOR P--(R)-BETA-LYSINE LIGASE"/>
    <property type="match status" value="1"/>
</dbReference>
<evidence type="ECO:0000313" key="7">
    <source>
        <dbReference type="EMBL" id="OAI11957.1"/>
    </source>
</evidence>
<dbReference type="NCBIfam" id="NF006828">
    <property type="entry name" value="PRK09350.1"/>
    <property type="match status" value="1"/>
</dbReference>
<dbReference type="GO" id="GO:0005829">
    <property type="term" value="C:cytosol"/>
    <property type="evidence" value="ECO:0007669"/>
    <property type="project" value="TreeGrafter"/>
</dbReference>
<gene>
    <name evidence="7" type="ORF">A1355_15005</name>
</gene>
<evidence type="ECO:0000259" key="6">
    <source>
        <dbReference type="PROSITE" id="PS50862"/>
    </source>
</evidence>
<dbReference type="Pfam" id="PF00152">
    <property type="entry name" value="tRNA-synt_2"/>
    <property type="match status" value="1"/>
</dbReference>
<dbReference type="RefSeq" id="WP_064031557.1">
    <property type="nucleotide sequence ID" value="NZ_LUUK01000225.1"/>
</dbReference>
<dbReference type="Gene3D" id="3.30.930.10">
    <property type="entry name" value="Bira Bifunctional Protein, Domain 2"/>
    <property type="match status" value="1"/>
</dbReference>
<dbReference type="OrthoDB" id="9802326at2"/>
<comment type="caution">
    <text evidence="7">The sequence shown here is derived from an EMBL/GenBank/DDBJ whole genome shotgun (WGS) entry which is preliminary data.</text>
</comment>
<keyword evidence="3" id="KW-0547">Nucleotide-binding</keyword>
<dbReference type="InterPro" id="IPR004525">
    <property type="entry name" value="EpmA"/>
</dbReference>
<dbReference type="EMBL" id="LUUK01000225">
    <property type="protein sequence ID" value="OAI11957.1"/>
    <property type="molecule type" value="Genomic_DNA"/>
</dbReference>
<dbReference type="GO" id="GO:0006430">
    <property type="term" value="P:lysyl-tRNA aminoacylation"/>
    <property type="evidence" value="ECO:0007669"/>
    <property type="project" value="InterPro"/>
</dbReference>
<keyword evidence="4" id="KW-0067">ATP-binding</keyword>
<protein>
    <submittedName>
        <fullName evidence="7">EF-P lysine aminoacylase GenX</fullName>
    </submittedName>
</protein>
<dbReference type="InterPro" id="IPR006195">
    <property type="entry name" value="aa-tRNA-synth_II"/>
</dbReference>
<evidence type="ECO:0000256" key="4">
    <source>
        <dbReference type="ARBA" id="ARBA00022840"/>
    </source>
</evidence>
<dbReference type="FunFam" id="3.30.930.10:FF:000017">
    <property type="entry name" value="Elongation factor P--(R)-beta-lysine ligase"/>
    <property type="match status" value="1"/>
</dbReference>
<sequence>MSNIWRPTCSLEQLRARAAMLAGIRRFFADRQVLEVETPLLCGATGTDPQLHFFRSQFDFPPQSRDLFLQTSPEFAMKRLLAAGSGCIYQICKAFRNGEAGRYHNPEFTILEWYRVGFDMKQLMAEVGELLLSLFSAARPDLAIECSSYREVFVARTGLDPLVFDLSGYRAFAAAHGACEAGELCGDDHSLWLDFIFSLYVQPALIGDRVHLIHGYPAIQSSLARIDADDARLSQRFEVFVDGVELGNGFYELTDADEQERRFDREIAYRSSQELPVVNKDQRFLAALREGVPDCSGVALGLDRLLMLLTDCKAIDQVLAFPVAHA</sequence>
<evidence type="ECO:0000256" key="2">
    <source>
        <dbReference type="ARBA" id="ARBA00022598"/>
    </source>
</evidence>
<proteinExistence type="predicted"/>
<feature type="domain" description="Aminoacyl-transfer RNA synthetases class-II family profile" evidence="6">
    <location>
        <begin position="14"/>
        <end position="322"/>
    </location>
</feature>
<dbReference type="SUPFAM" id="SSF55681">
    <property type="entry name" value="Class II aaRS and biotin synthetases"/>
    <property type="match status" value="1"/>
</dbReference>
<dbReference type="InterPro" id="IPR018149">
    <property type="entry name" value="Lys-tRNA-synth_II_C"/>
</dbReference>
<evidence type="ECO:0000256" key="1">
    <source>
        <dbReference type="ARBA" id="ARBA00011738"/>
    </source>
</evidence>
<dbReference type="GO" id="GO:0005524">
    <property type="term" value="F:ATP binding"/>
    <property type="evidence" value="ECO:0007669"/>
    <property type="project" value="UniProtKB-KW"/>
</dbReference>
<dbReference type="InterPro" id="IPR004364">
    <property type="entry name" value="Aa-tRNA-synt_II"/>
</dbReference>